<dbReference type="Pfam" id="PF07002">
    <property type="entry name" value="Copine"/>
    <property type="match status" value="1"/>
</dbReference>
<evidence type="ECO:0000256" key="6">
    <source>
        <dbReference type="ARBA" id="ARBA00022821"/>
    </source>
</evidence>
<dbReference type="InterPro" id="IPR002035">
    <property type="entry name" value="VWF_A"/>
</dbReference>
<dbReference type="Proteomes" id="UP000077755">
    <property type="component" value="Chromosome 7"/>
</dbReference>
<evidence type="ECO:0000256" key="9">
    <source>
        <dbReference type="ARBA" id="ARBA00023288"/>
    </source>
</evidence>
<feature type="domain" description="C2" evidence="10">
    <location>
        <begin position="169"/>
        <end position="293"/>
    </location>
</feature>
<gene>
    <name evidence="12" type="ORF">DCAR_025651</name>
    <name evidence="13" type="ORF">DCAR_0729478</name>
</gene>
<dbReference type="SUPFAM" id="SSF53300">
    <property type="entry name" value="vWA-like"/>
    <property type="match status" value="1"/>
</dbReference>
<keyword evidence="7" id="KW-0106">Calcium</keyword>
<dbReference type="PROSITE" id="PS50004">
    <property type="entry name" value="C2"/>
    <property type="match status" value="2"/>
</dbReference>
<evidence type="ECO:0000256" key="7">
    <source>
        <dbReference type="ARBA" id="ARBA00022837"/>
    </source>
</evidence>
<evidence type="ECO:0000256" key="1">
    <source>
        <dbReference type="ARBA" id="ARBA00004193"/>
    </source>
</evidence>
<dbReference type="GO" id="GO:0005544">
    <property type="term" value="F:calcium-dependent phospholipid binding"/>
    <property type="evidence" value="ECO:0007669"/>
    <property type="project" value="InterPro"/>
</dbReference>
<keyword evidence="6" id="KW-0611">Plant defense</keyword>
<evidence type="ECO:0000313" key="12">
    <source>
        <dbReference type="EMBL" id="KZM88576.1"/>
    </source>
</evidence>
<name>A0A164U8R8_DAUCS</name>
<dbReference type="Pfam" id="PF00168">
    <property type="entry name" value="C2"/>
    <property type="match status" value="2"/>
</dbReference>
<dbReference type="AlphaFoldDB" id="A0A164U8R8"/>
<sequence>MGNCFSQAHRGRPAIGGNSAAHSTHAAGPSHSLTSYRGFVSQIELSLSASDLCDYGVLPKSNPVAVINVRSSDGTLQELGRTEVVPKSFNPKWTTKHIITYYFEVVQTLVFHLYNVDEQFQNLEVKMLKLDELQFLGEATCVLSEIISKSNRSITIDLVDSIRTSHHGKSGHLTISAEECADSKITTELVLRCLDLECEDLFGRTDPFLVISKCLDNGILLPICRTEVLNNDQSPVWEPVSLNIQQVGSKETSLLIECFNDNSNGRHDLIGKAEKSIADIENLHRARKGVQLYLPNNAGNNHQEKVLKSQLYVDRISETVQPTFLDYMTGGWELNFMVAIDFTASNGNPRLPDSLHYIDPSGRHNAYQKTISDVGEVLQFYDSAKRFPAWGFGARPIDGPVSHCFNLNGSSNYCEVEGIQGILKAYTSALYNVSLAGPTLFGPVITAASLIASQSLGNNHHKYYVLLIVTDGVITDLQETKDVLVKASDLPLSILIVGVGGADFKEMEIFDADKSGRVESTTGLVASRDMVHFVPFRDVRSGELSPVQSLLADLPSQFLTYTRTKSIYPYP</sequence>
<dbReference type="Gene3D" id="2.60.40.150">
    <property type="entry name" value="C2 domain"/>
    <property type="match status" value="2"/>
</dbReference>
<dbReference type="PROSITE" id="PS50234">
    <property type="entry name" value="VWFA"/>
    <property type="match status" value="1"/>
</dbReference>
<feature type="domain" description="C2" evidence="10">
    <location>
        <begin position="26"/>
        <end position="156"/>
    </location>
</feature>
<reference evidence="12" key="1">
    <citation type="journal article" date="2016" name="Nat. Genet.">
        <title>A high-quality carrot genome assembly provides new insights into carotenoid accumulation and asterid genome evolution.</title>
        <authorList>
            <person name="Iorizzo M."/>
            <person name="Ellison S."/>
            <person name="Senalik D."/>
            <person name="Zeng P."/>
            <person name="Satapoomin P."/>
            <person name="Huang J."/>
            <person name="Bowman M."/>
            <person name="Iovene M."/>
            <person name="Sanseverino W."/>
            <person name="Cavagnaro P."/>
            <person name="Yildiz M."/>
            <person name="Macko-Podgorni A."/>
            <person name="Moranska E."/>
            <person name="Grzebelus E."/>
            <person name="Grzebelus D."/>
            <person name="Ashrafi H."/>
            <person name="Zheng Z."/>
            <person name="Cheng S."/>
            <person name="Spooner D."/>
            <person name="Van Deynze A."/>
            <person name="Simon P."/>
        </authorList>
    </citation>
    <scope>NUCLEOTIDE SEQUENCE [LARGE SCALE GENOMIC DNA]</scope>
    <source>
        <tissue evidence="12">Leaf</tissue>
    </source>
</reference>
<comment type="similarity">
    <text evidence="2">Belongs to the copine family.</text>
</comment>
<dbReference type="GO" id="GO:0046872">
    <property type="term" value="F:metal ion binding"/>
    <property type="evidence" value="ECO:0007669"/>
    <property type="project" value="UniProtKB-KW"/>
</dbReference>
<dbReference type="PANTHER" id="PTHR10857:SF106">
    <property type="entry name" value="C2 DOMAIN-CONTAINING PROTEIN"/>
    <property type="match status" value="1"/>
</dbReference>
<evidence type="ECO:0000256" key="5">
    <source>
        <dbReference type="ARBA" id="ARBA00022737"/>
    </source>
</evidence>
<dbReference type="FunFam" id="2.60.40.150:FF:000168">
    <property type="entry name" value="Protein BONZAI 1"/>
    <property type="match status" value="1"/>
</dbReference>
<evidence type="ECO:0000313" key="14">
    <source>
        <dbReference type="Proteomes" id="UP000077755"/>
    </source>
</evidence>
<dbReference type="GO" id="GO:0005886">
    <property type="term" value="C:plasma membrane"/>
    <property type="evidence" value="ECO:0007669"/>
    <property type="project" value="UniProtKB-SubCell"/>
</dbReference>
<dbReference type="OrthoDB" id="5855668at2759"/>
<evidence type="ECO:0000313" key="13">
    <source>
        <dbReference type="EMBL" id="WOH10017.1"/>
    </source>
</evidence>
<dbReference type="InterPro" id="IPR036465">
    <property type="entry name" value="vWFA_dom_sf"/>
</dbReference>
<dbReference type="EMBL" id="LNRQ01000007">
    <property type="protein sequence ID" value="KZM88576.1"/>
    <property type="molecule type" value="Genomic_DNA"/>
</dbReference>
<keyword evidence="4" id="KW-0479">Metal-binding</keyword>
<dbReference type="CDD" id="cd04048">
    <property type="entry name" value="C2A_Copine"/>
    <property type="match status" value="1"/>
</dbReference>
<reference evidence="13" key="2">
    <citation type="submission" date="2022-03" db="EMBL/GenBank/DDBJ databases">
        <title>Draft title - Genomic analysis of global carrot germplasm unveils the trajectory of domestication and the origin of high carotenoid orange carrot.</title>
        <authorList>
            <person name="Iorizzo M."/>
            <person name="Ellison S."/>
            <person name="Senalik D."/>
            <person name="Macko-Podgorni A."/>
            <person name="Grzebelus D."/>
            <person name="Bostan H."/>
            <person name="Rolling W."/>
            <person name="Curaba J."/>
            <person name="Simon P."/>
        </authorList>
    </citation>
    <scope>NUCLEOTIDE SEQUENCE</scope>
    <source>
        <tissue evidence="13">Leaf</tissue>
    </source>
</reference>
<comment type="subcellular location">
    <subcellularLocation>
        <location evidence="1">Cell membrane</location>
        <topology evidence="1">Lipid-anchor</topology>
    </subcellularLocation>
</comment>
<keyword evidence="8" id="KW-0472">Membrane</keyword>
<dbReference type="EMBL" id="CP093349">
    <property type="protein sequence ID" value="WOH10017.1"/>
    <property type="molecule type" value="Genomic_DNA"/>
</dbReference>
<dbReference type="InterPro" id="IPR045052">
    <property type="entry name" value="Copine"/>
</dbReference>
<keyword evidence="14" id="KW-1185">Reference proteome</keyword>
<dbReference type="InterPro" id="IPR037768">
    <property type="entry name" value="C2B_Copine"/>
</dbReference>
<dbReference type="CDD" id="cd01459">
    <property type="entry name" value="vWA_copine_like"/>
    <property type="match status" value="1"/>
</dbReference>
<keyword evidence="3" id="KW-1003">Cell membrane</keyword>
<dbReference type="InterPro" id="IPR000008">
    <property type="entry name" value="C2_dom"/>
</dbReference>
<dbReference type="SMART" id="SM00239">
    <property type="entry name" value="C2"/>
    <property type="match status" value="2"/>
</dbReference>
<dbReference type="GO" id="GO:0006952">
    <property type="term" value="P:defense response"/>
    <property type="evidence" value="ECO:0007669"/>
    <property type="project" value="UniProtKB-KW"/>
</dbReference>
<accession>A0A164U8R8</accession>
<evidence type="ECO:0000256" key="3">
    <source>
        <dbReference type="ARBA" id="ARBA00022475"/>
    </source>
</evidence>
<protein>
    <submittedName>
        <fullName evidence="12">Uncharacterized protein</fullName>
    </submittedName>
</protein>
<keyword evidence="9" id="KW-0449">Lipoprotein</keyword>
<dbReference type="GO" id="GO:0071277">
    <property type="term" value="P:cellular response to calcium ion"/>
    <property type="evidence" value="ECO:0007669"/>
    <property type="project" value="TreeGrafter"/>
</dbReference>
<dbReference type="CDD" id="cd04047">
    <property type="entry name" value="C2B_Copine"/>
    <property type="match status" value="1"/>
</dbReference>
<evidence type="ECO:0000259" key="10">
    <source>
        <dbReference type="PROSITE" id="PS50004"/>
    </source>
</evidence>
<dbReference type="Gramene" id="KZM88576">
    <property type="protein sequence ID" value="KZM88576"/>
    <property type="gene ID" value="DCAR_025651"/>
</dbReference>
<dbReference type="SUPFAM" id="SSF49562">
    <property type="entry name" value="C2 domain (Calcium/lipid-binding domain, CaLB)"/>
    <property type="match status" value="2"/>
</dbReference>
<dbReference type="InterPro" id="IPR010734">
    <property type="entry name" value="Copine_C"/>
</dbReference>
<evidence type="ECO:0000256" key="2">
    <source>
        <dbReference type="ARBA" id="ARBA00009048"/>
    </source>
</evidence>
<proteinExistence type="inferred from homology"/>
<evidence type="ECO:0000259" key="11">
    <source>
        <dbReference type="PROSITE" id="PS50234"/>
    </source>
</evidence>
<dbReference type="KEGG" id="dcr:108193157"/>
<evidence type="ECO:0000256" key="8">
    <source>
        <dbReference type="ARBA" id="ARBA00023136"/>
    </source>
</evidence>
<organism evidence="12">
    <name type="scientific">Daucus carota subsp. sativus</name>
    <name type="common">Carrot</name>
    <dbReference type="NCBI Taxonomy" id="79200"/>
    <lineage>
        <taxon>Eukaryota</taxon>
        <taxon>Viridiplantae</taxon>
        <taxon>Streptophyta</taxon>
        <taxon>Embryophyta</taxon>
        <taxon>Tracheophyta</taxon>
        <taxon>Spermatophyta</taxon>
        <taxon>Magnoliopsida</taxon>
        <taxon>eudicotyledons</taxon>
        <taxon>Gunneridae</taxon>
        <taxon>Pentapetalae</taxon>
        <taxon>asterids</taxon>
        <taxon>campanulids</taxon>
        <taxon>Apiales</taxon>
        <taxon>Apiaceae</taxon>
        <taxon>Apioideae</taxon>
        <taxon>Scandiceae</taxon>
        <taxon>Daucinae</taxon>
        <taxon>Daucus</taxon>
        <taxon>Daucus sect. Daucus</taxon>
    </lineage>
</organism>
<keyword evidence="5" id="KW-0677">Repeat</keyword>
<evidence type="ECO:0000256" key="4">
    <source>
        <dbReference type="ARBA" id="ARBA00022723"/>
    </source>
</evidence>
<dbReference type="InterPro" id="IPR035892">
    <property type="entry name" value="C2_domain_sf"/>
</dbReference>
<feature type="domain" description="VWFA" evidence="11">
    <location>
        <begin position="335"/>
        <end position="554"/>
    </location>
</feature>
<dbReference type="PANTHER" id="PTHR10857">
    <property type="entry name" value="COPINE"/>
    <property type="match status" value="1"/>
</dbReference>
<dbReference type="SMART" id="SM00327">
    <property type="entry name" value="VWA"/>
    <property type="match status" value="1"/>
</dbReference>